<dbReference type="GO" id="GO:0032259">
    <property type="term" value="P:methylation"/>
    <property type="evidence" value="ECO:0007669"/>
    <property type="project" value="UniProtKB-KW"/>
</dbReference>
<dbReference type="SUPFAM" id="SSF69796">
    <property type="entry name" value="Thymidylate synthase-complementing protein Thy1"/>
    <property type="match status" value="1"/>
</dbReference>
<dbReference type="Proteomes" id="UP000034256">
    <property type="component" value="Unassembled WGS sequence"/>
</dbReference>
<feature type="binding site" evidence="1">
    <location>
        <begin position="178"/>
        <end position="180"/>
    </location>
    <ligand>
        <name>FAD</name>
        <dbReference type="ChEBI" id="CHEBI:57692"/>
        <note>ligand shared between neighboring subunits</note>
    </ligand>
</feature>
<dbReference type="UniPathway" id="UPA00575"/>
<dbReference type="PATRIC" id="fig|1619004.3.peg.214"/>
<keyword evidence="1" id="KW-0274">FAD</keyword>
<keyword evidence="1" id="KW-0489">Methyltransferase</keyword>
<feature type="binding site" evidence="1">
    <location>
        <position position="94"/>
    </location>
    <ligand>
        <name>FAD</name>
        <dbReference type="ChEBI" id="CHEBI:57692"/>
        <note>ligand shared between neighboring subunits</note>
    </ligand>
</feature>
<feature type="binding site" evidence="1">
    <location>
        <position position="62"/>
    </location>
    <ligand>
        <name>FAD</name>
        <dbReference type="ChEBI" id="CHEBI:57692"/>
        <note>ligand shared between neighboring subunits</note>
    </ligand>
</feature>
<dbReference type="CDD" id="cd20175">
    <property type="entry name" value="ThyX"/>
    <property type="match status" value="1"/>
</dbReference>
<keyword evidence="1" id="KW-0545">Nucleotide biosynthesis</keyword>
<reference evidence="2 3" key="1">
    <citation type="journal article" date="2015" name="Nature">
        <title>rRNA introns, odd ribosomes, and small enigmatic genomes across a large radiation of phyla.</title>
        <authorList>
            <person name="Brown C.T."/>
            <person name="Hug L.A."/>
            <person name="Thomas B.C."/>
            <person name="Sharon I."/>
            <person name="Castelle C.J."/>
            <person name="Singh A."/>
            <person name="Wilkins M.J."/>
            <person name="Williams K.H."/>
            <person name="Banfield J.F."/>
        </authorList>
    </citation>
    <scope>NUCLEOTIDE SEQUENCE [LARGE SCALE GENOMIC DNA]</scope>
</reference>
<comment type="pathway">
    <text evidence="1">Pyrimidine metabolism; dTTP biosynthesis.</text>
</comment>
<dbReference type="GO" id="GO:0050660">
    <property type="term" value="F:flavin adenine dinucleotide binding"/>
    <property type="evidence" value="ECO:0007669"/>
    <property type="project" value="UniProtKB-UniRule"/>
</dbReference>
<dbReference type="AlphaFoldDB" id="A0A0G1AJI4"/>
<dbReference type="EMBL" id="LCCF01000003">
    <property type="protein sequence ID" value="KKS25458.1"/>
    <property type="molecule type" value="Genomic_DNA"/>
</dbReference>
<dbReference type="InterPro" id="IPR036098">
    <property type="entry name" value="Thymidylate_synthase_ThyX_sf"/>
</dbReference>
<dbReference type="PROSITE" id="PS51331">
    <property type="entry name" value="THYX"/>
    <property type="match status" value="1"/>
</dbReference>
<feature type="binding site" evidence="1">
    <location>
        <position position="184"/>
    </location>
    <ligand>
        <name>FAD</name>
        <dbReference type="ChEBI" id="CHEBI:57692"/>
        <note>ligand shared between neighboring subunits</note>
    </ligand>
</feature>
<name>A0A0G1AJI4_9BACT</name>
<dbReference type="GO" id="GO:0006235">
    <property type="term" value="P:dTTP biosynthetic process"/>
    <property type="evidence" value="ECO:0007669"/>
    <property type="project" value="UniProtKB-UniRule"/>
</dbReference>
<evidence type="ECO:0000313" key="3">
    <source>
        <dbReference type="Proteomes" id="UP000034256"/>
    </source>
</evidence>
<feature type="binding site" description="in other chain" evidence="1">
    <location>
        <position position="162"/>
    </location>
    <ligand>
        <name>dUMP</name>
        <dbReference type="ChEBI" id="CHEBI:246422"/>
        <note>ligand shared between dimeric partners</note>
    </ligand>
</feature>
<keyword evidence="1" id="KW-0521">NADP</keyword>
<feature type="binding site" description="in other chain" evidence="1">
    <location>
        <begin position="94"/>
        <end position="98"/>
    </location>
    <ligand>
        <name>dUMP</name>
        <dbReference type="ChEBI" id="CHEBI:246422"/>
        <note>ligand shared between dimeric partners</note>
    </ligand>
</feature>
<comment type="caution">
    <text evidence="2">The sequence shown here is derived from an EMBL/GenBank/DDBJ whole genome shotgun (WGS) entry which is preliminary data.</text>
</comment>
<dbReference type="NCBIfam" id="TIGR02170">
    <property type="entry name" value="thyX"/>
    <property type="match status" value="1"/>
</dbReference>
<dbReference type="PANTHER" id="PTHR34934">
    <property type="entry name" value="FLAVIN-DEPENDENT THYMIDYLATE SYNTHASE"/>
    <property type="match status" value="1"/>
</dbReference>
<feature type="binding site" evidence="1">
    <location>
        <position position="189"/>
    </location>
    <ligand>
        <name>dUMP</name>
        <dbReference type="ChEBI" id="CHEBI:246422"/>
        <note>ligand shared between dimeric partners</note>
    </ligand>
</feature>
<gene>
    <name evidence="1" type="primary">thyX</name>
    <name evidence="2" type="ORF">UU85_C0003G0031</name>
</gene>
<dbReference type="PANTHER" id="PTHR34934:SF1">
    <property type="entry name" value="FLAVIN-DEPENDENT THYMIDYLATE SYNTHASE"/>
    <property type="match status" value="1"/>
</dbReference>
<dbReference type="GO" id="GO:0070402">
    <property type="term" value="F:NADPH binding"/>
    <property type="evidence" value="ECO:0007669"/>
    <property type="project" value="TreeGrafter"/>
</dbReference>
<comment type="similarity">
    <text evidence="1">Belongs to the thymidylate synthase ThyX family.</text>
</comment>
<evidence type="ECO:0000313" key="2">
    <source>
        <dbReference type="EMBL" id="KKS25458.1"/>
    </source>
</evidence>
<dbReference type="GO" id="GO:0050797">
    <property type="term" value="F:thymidylate synthase (FAD) activity"/>
    <property type="evidence" value="ECO:0007669"/>
    <property type="project" value="UniProtKB-UniRule"/>
</dbReference>
<dbReference type="Pfam" id="PF02511">
    <property type="entry name" value="Thy1"/>
    <property type="match status" value="1"/>
</dbReference>
<accession>A0A0G1AJI4</accession>
<proteinExistence type="inferred from homology"/>
<sequence length="234" mass="26808">MSVDKGMNGKAEILGYSTGITGAGPIQLIEQAGRTCYKSQGKITNDSAAKFVLMLRKLGHESVIEHSWVAVRFTGCSRAATHQLVRHRLMAISQESQRYCDESGFFFNNYYVVPPSIIEAGLLDWYRERLKQIDGWYKELQEKLKEAIKAGKTKGKVNEDARFLLPNAVCSEIVISCNFREWRHIFKMRTDIHAQWEIRYVMVDTLKQFQKLFPVVFDDFKIAEDGKSAALTKE</sequence>
<comment type="subunit">
    <text evidence="1">Homotetramer.</text>
</comment>
<comment type="cofactor">
    <cofactor evidence="1">
        <name>FAD</name>
        <dbReference type="ChEBI" id="CHEBI:57692"/>
    </cofactor>
    <text evidence="1">Binds 4 FAD per tetramer. Each FAD binding site is formed by three monomers.</text>
</comment>
<dbReference type="EC" id="2.1.1.148" evidence="1"/>
<keyword evidence="1" id="KW-0285">Flavoprotein</keyword>
<dbReference type="GO" id="GO:0004799">
    <property type="term" value="F:thymidylate synthase activity"/>
    <property type="evidence" value="ECO:0007669"/>
    <property type="project" value="TreeGrafter"/>
</dbReference>
<keyword evidence="1" id="KW-0808">Transferase</keyword>
<dbReference type="Gene3D" id="3.30.1360.170">
    <property type="match status" value="1"/>
</dbReference>
<comment type="function">
    <text evidence="1">Catalyzes the reductive methylation of 2'-deoxyuridine-5'-monophosphate (dUMP) to 2'-deoxythymidine-5'-monophosphate (dTMP) while utilizing 5,10-methylenetetrahydrofolate (mTHF) as the methyl donor, and NADPH and FADH(2) as the reductant.</text>
</comment>
<dbReference type="InterPro" id="IPR003669">
    <property type="entry name" value="Thymidylate_synthase_ThyX"/>
</dbReference>
<feature type="binding site" evidence="1">
    <location>
        <begin position="83"/>
        <end position="86"/>
    </location>
    <ligand>
        <name>dUMP</name>
        <dbReference type="ChEBI" id="CHEBI:246422"/>
        <note>ligand shared between dimeric partners</note>
    </ligand>
</feature>
<protein>
    <recommendedName>
        <fullName evidence="1">Flavin-dependent thymidylate synthase</fullName>
        <shortName evidence="1">FDTS</shortName>
        <ecNumber evidence="1">2.1.1.148</ecNumber>
    </recommendedName>
    <alternativeName>
        <fullName evidence="1">FAD-dependent thymidylate synthase</fullName>
    </alternativeName>
    <alternativeName>
        <fullName evidence="1">Thymidylate synthase ThyX</fullName>
        <shortName evidence="1">TS</shortName>
        <shortName evidence="1">TSase</shortName>
    </alternativeName>
</protein>
<feature type="binding site" evidence="1">
    <location>
        <begin position="86"/>
        <end position="88"/>
    </location>
    <ligand>
        <name>FAD</name>
        <dbReference type="ChEBI" id="CHEBI:57692"/>
        <note>ligand shared between neighboring subunits</note>
    </ligand>
</feature>
<organism evidence="2 3">
    <name type="scientific">Candidatus Wolfebacteria bacterium GW2011_GWA2_42_10</name>
    <dbReference type="NCBI Taxonomy" id="1619004"/>
    <lineage>
        <taxon>Bacteria</taxon>
        <taxon>Candidatus Wolfeibacteriota</taxon>
    </lineage>
</organism>
<dbReference type="GO" id="GO:0006231">
    <property type="term" value="P:dTMP biosynthetic process"/>
    <property type="evidence" value="ECO:0007669"/>
    <property type="project" value="UniProtKB-UniRule"/>
</dbReference>
<feature type="active site" description="Involved in ionization of N3 of dUMP, leading to its activation" evidence="1">
    <location>
        <position position="189"/>
    </location>
</feature>
<evidence type="ECO:0000256" key="1">
    <source>
        <dbReference type="HAMAP-Rule" id="MF_01408"/>
    </source>
</evidence>
<dbReference type="HAMAP" id="MF_01408">
    <property type="entry name" value="ThyX"/>
    <property type="match status" value="1"/>
</dbReference>
<comment type="catalytic activity">
    <reaction evidence="1">
        <text>dUMP + (6R)-5,10-methylene-5,6,7,8-tetrahydrofolate + NADPH + H(+) = dTMP + (6S)-5,6,7,8-tetrahydrofolate + NADP(+)</text>
        <dbReference type="Rhea" id="RHEA:29043"/>
        <dbReference type="ChEBI" id="CHEBI:15378"/>
        <dbReference type="ChEBI" id="CHEBI:15636"/>
        <dbReference type="ChEBI" id="CHEBI:57453"/>
        <dbReference type="ChEBI" id="CHEBI:57783"/>
        <dbReference type="ChEBI" id="CHEBI:58349"/>
        <dbReference type="ChEBI" id="CHEBI:63528"/>
        <dbReference type="ChEBI" id="CHEBI:246422"/>
        <dbReference type="EC" id="2.1.1.148"/>
    </reaction>
</comment>